<dbReference type="EMBL" id="CP002542">
    <property type="protein sequence ID" value="AEA43131.1"/>
    <property type="molecule type" value="Genomic_DNA"/>
</dbReference>
<dbReference type="PROSITE" id="PS50110">
    <property type="entry name" value="RESPONSE_REGULATORY"/>
    <property type="match status" value="1"/>
</dbReference>
<dbReference type="SUPFAM" id="SSF46689">
    <property type="entry name" value="Homeodomain-like"/>
    <property type="match status" value="1"/>
</dbReference>
<evidence type="ECO:0000259" key="7">
    <source>
        <dbReference type="PROSITE" id="PS50110"/>
    </source>
</evidence>
<evidence type="ECO:0000313" key="9">
    <source>
        <dbReference type="Proteomes" id="UP000007463"/>
    </source>
</evidence>
<dbReference type="InterPro" id="IPR009057">
    <property type="entry name" value="Homeodomain-like_sf"/>
</dbReference>
<dbReference type="InterPro" id="IPR025662">
    <property type="entry name" value="Sigma_54_int_dom_ATP-bd_1"/>
</dbReference>
<accession>F2IAJ5</accession>
<evidence type="ECO:0000256" key="3">
    <source>
        <dbReference type="ARBA" id="ARBA00023015"/>
    </source>
</evidence>
<reference evidence="8 9" key="1">
    <citation type="journal article" date="2011" name="Stand. Genomic Sci.">
        <title>Complete genome sequence of the gliding freshwater bacterium Fluviicola taffensis type strain (RW262).</title>
        <authorList>
            <person name="Woyke T."/>
            <person name="Chertkov O."/>
            <person name="Lapidus A."/>
            <person name="Nolan M."/>
            <person name="Lucas S."/>
            <person name="Del Rio T.G."/>
            <person name="Tice H."/>
            <person name="Cheng J.F."/>
            <person name="Tapia R."/>
            <person name="Han C."/>
            <person name="Goodwin L."/>
            <person name="Pitluck S."/>
            <person name="Liolios K."/>
            <person name="Pagani I."/>
            <person name="Ivanova N."/>
            <person name="Huntemann M."/>
            <person name="Mavromatis K."/>
            <person name="Mikhailova N."/>
            <person name="Pati A."/>
            <person name="Chen A."/>
            <person name="Palaniappan K."/>
            <person name="Land M."/>
            <person name="Hauser L."/>
            <person name="Brambilla E.M."/>
            <person name="Rohde M."/>
            <person name="Mwirichia R."/>
            <person name="Sikorski J."/>
            <person name="Tindall B.J."/>
            <person name="Goker M."/>
            <person name="Bristow J."/>
            <person name="Eisen J.A."/>
            <person name="Markowitz V."/>
            <person name="Hugenholtz P."/>
            <person name="Klenk H.P."/>
            <person name="Kyrpides N.C."/>
        </authorList>
    </citation>
    <scope>NUCLEOTIDE SEQUENCE [LARGE SCALE GENOMIC DNA]</scope>
    <source>
        <strain evidence="9">DSM 16823 / RW262 / RW262</strain>
    </source>
</reference>
<dbReference type="Gene3D" id="1.10.8.60">
    <property type="match status" value="1"/>
</dbReference>
<keyword evidence="4" id="KW-0804">Transcription</keyword>
<dbReference type="PROSITE" id="PS00675">
    <property type="entry name" value="SIGMA54_INTERACT_1"/>
    <property type="match status" value="1"/>
</dbReference>
<dbReference type="KEGG" id="fte:Fluta_1135"/>
<dbReference type="HOGENOM" id="CLU_000445_0_6_10"/>
<keyword evidence="3" id="KW-0805">Transcription regulation</keyword>
<evidence type="ECO:0000313" key="8">
    <source>
        <dbReference type="EMBL" id="AEA43131.1"/>
    </source>
</evidence>
<dbReference type="PROSITE" id="PS00688">
    <property type="entry name" value="SIGMA54_INTERACT_3"/>
    <property type="match status" value="1"/>
</dbReference>
<proteinExistence type="predicted"/>
<dbReference type="PANTHER" id="PTHR32071">
    <property type="entry name" value="TRANSCRIPTIONAL REGULATORY PROTEIN"/>
    <property type="match status" value="1"/>
</dbReference>
<dbReference type="Gene3D" id="1.10.10.60">
    <property type="entry name" value="Homeodomain-like"/>
    <property type="match status" value="1"/>
</dbReference>
<dbReference type="PRINTS" id="PR01590">
    <property type="entry name" value="HTHFIS"/>
</dbReference>
<dbReference type="Pfam" id="PF00072">
    <property type="entry name" value="Response_reg"/>
    <property type="match status" value="1"/>
</dbReference>
<dbReference type="InterPro" id="IPR003593">
    <property type="entry name" value="AAA+_ATPase"/>
</dbReference>
<dbReference type="eggNOG" id="COG2204">
    <property type="taxonomic scope" value="Bacteria"/>
</dbReference>
<gene>
    <name evidence="8" type="ordered locus">Fluta_1135</name>
</gene>
<evidence type="ECO:0000256" key="2">
    <source>
        <dbReference type="ARBA" id="ARBA00022840"/>
    </source>
</evidence>
<dbReference type="GO" id="GO:0043565">
    <property type="term" value="F:sequence-specific DNA binding"/>
    <property type="evidence" value="ECO:0007669"/>
    <property type="project" value="InterPro"/>
</dbReference>
<dbReference type="InterPro" id="IPR027417">
    <property type="entry name" value="P-loop_NTPase"/>
</dbReference>
<dbReference type="AlphaFoldDB" id="F2IAJ5"/>
<dbReference type="RefSeq" id="WP_013685903.1">
    <property type="nucleotide sequence ID" value="NC_015321.1"/>
</dbReference>
<dbReference type="PROSITE" id="PS50045">
    <property type="entry name" value="SIGMA54_INTERACT_4"/>
    <property type="match status" value="1"/>
</dbReference>
<dbReference type="FunFam" id="3.40.50.300:FF:000006">
    <property type="entry name" value="DNA-binding transcriptional regulator NtrC"/>
    <property type="match status" value="1"/>
</dbReference>
<dbReference type="Proteomes" id="UP000007463">
    <property type="component" value="Chromosome"/>
</dbReference>
<dbReference type="Pfam" id="PF25601">
    <property type="entry name" value="AAA_lid_14"/>
    <property type="match status" value="1"/>
</dbReference>
<evidence type="ECO:0000256" key="1">
    <source>
        <dbReference type="ARBA" id="ARBA00022741"/>
    </source>
</evidence>
<dbReference type="CDD" id="cd00156">
    <property type="entry name" value="REC"/>
    <property type="match status" value="1"/>
</dbReference>
<dbReference type="CDD" id="cd00009">
    <property type="entry name" value="AAA"/>
    <property type="match status" value="1"/>
</dbReference>
<keyword evidence="9" id="KW-1185">Reference proteome</keyword>
<dbReference type="InterPro" id="IPR002078">
    <property type="entry name" value="Sigma_54_int"/>
</dbReference>
<dbReference type="SMART" id="SM00382">
    <property type="entry name" value="AAA"/>
    <property type="match status" value="1"/>
</dbReference>
<name>F2IAJ5_FLUTR</name>
<feature type="modified residue" description="4-aspartylphosphate" evidence="5">
    <location>
        <position position="55"/>
    </location>
</feature>
<dbReference type="Gene3D" id="3.40.50.2300">
    <property type="match status" value="1"/>
</dbReference>
<sequence>MMKGESVLVVDDSLEMLELLQRQLKGMHLITFQASNVPDAIELLKHTSVDLLITDLQMPEINGMQLVHYVKEHYPELPVLVVTGYPSISGAVEAVKFGVIDYLVKPFTQIELSQSVENCLLKNRNNRREFKSNENLENPSPFAVLGMIGRSEAMNQLADVIQLIKNNSATVLIEGESGTGKELVARAIHYSGHRSKAPFISVNCGAIPENLLESELFGFLKGSFTGAMENRVGFFQAANQGTIFLDEIGNASHNVQTRLLRVLQEKEITMIGSSKAEKIDVRIIAATNSNLQQMVRQGSFREDLYYRLNVVNIEMPALRDRKDDIPLLVHFFLRKHGAELTRKPEITDQAVEILLRHSWPGNVRELENVVQRSLIMGRGIIDVKDLSDYLKAPMPAYSPSSSSFKTLKDQEREYILKVLESVNQNKTKAAEILGIDRKTLGQKIK</sequence>
<dbReference type="InterPro" id="IPR011006">
    <property type="entry name" value="CheY-like_superfamily"/>
</dbReference>
<evidence type="ECO:0000259" key="6">
    <source>
        <dbReference type="PROSITE" id="PS50045"/>
    </source>
</evidence>
<feature type="domain" description="Sigma-54 factor interaction" evidence="6">
    <location>
        <begin position="147"/>
        <end position="375"/>
    </location>
</feature>
<dbReference type="SUPFAM" id="SSF52540">
    <property type="entry name" value="P-loop containing nucleoside triphosphate hydrolases"/>
    <property type="match status" value="1"/>
</dbReference>
<evidence type="ECO:0000256" key="4">
    <source>
        <dbReference type="ARBA" id="ARBA00023163"/>
    </source>
</evidence>
<dbReference type="GO" id="GO:0005524">
    <property type="term" value="F:ATP binding"/>
    <property type="evidence" value="ECO:0007669"/>
    <property type="project" value="UniProtKB-KW"/>
</dbReference>
<feature type="domain" description="Response regulatory" evidence="7">
    <location>
        <begin position="6"/>
        <end position="120"/>
    </location>
</feature>
<dbReference type="GO" id="GO:0000160">
    <property type="term" value="P:phosphorelay signal transduction system"/>
    <property type="evidence" value="ECO:0007669"/>
    <property type="project" value="InterPro"/>
</dbReference>
<dbReference type="Gene3D" id="3.40.50.300">
    <property type="entry name" value="P-loop containing nucleotide triphosphate hydrolases"/>
    <property type="match status" value="1"/>
</dbReference>
<organism evidence="8 9">
    <name type="scientific">Fluviicola taffensis (strain DSM 16823 / NCIMB 13979 / RW262)</name>
    <dbReference type="NCBI Taxonomy" id="755732"/>
    <lineage>
        <taxon>Bacteria</taxon>
        <taxon>Pseudomonadati</taxon>
        <taxon>Bacteroidota</taxon>
        <taxon>Flavobacteriia</taxon>
        <taxon>Flavobacteriales</taxon>
        <taxon>Crocinitomicaceae</taxon>
        <taxon>Fluviicola</taxon>
    </lineage>
</organism>
<dbReference type="STRING" id="755732.Fluta_1135"/>
<dbReference type="Pfam" id="PF02954">
    <property type="entry name" value="HTH_8"/>
    <property type="match status" value="1"/>
</dbReference>
<dbReference type="SUPFAM" id="SSF52172">
    <property type="entry name" value="CheY-like"/>
    <property type="match status" value="1"/>
</dbReference>
<reference evidence="9" key="2">
    <citation type="submission" date="2011-02" db="EMBL/GenBank/DDBJ databases">
        <title>The complete genome of Fluviicola taffensis DSM 16823.</title>
        <authorList>
            <consortium name="US DOE Joint Genome Institute (JGI-PGF)"/>
            <person name="Lucas S."/>
            <person name="Copeland A."/>
            <person name="Lapidus A."/>
            <person name="Bruce D."/>
            <person name="Goodwin L."/>
            <person name="Pitluck S."/>
            <person name="Kyrpides N."/>
            <person name="Mavromatis K."/>
            <person name="Ivanova N."/>
            <person name="Mikhailova N."/>
            <person name="Pagani I."/>
            <person name="Chertkov O."/>
            <person name="Detter J.C."/>
            <person name="Han C."/>
            <person name="Tapia R."/>
            <person name="Land M."/>
            <person name="Hauser L."/>
            <person name="Markowitz V."/>
            <person name="Cheng J.-F."/>
            <person name="Hugenholtz P."/>
            <person name="Woyke T."/>
            <person name="Wu D."/>
            <person name="Tindall B."/>
            <person name="Pomrenke H.G."/>
            <person name="Brambilla E."/>
            <person name="Klenk H.-P."/>
            <person name="Eisen J.A."/>
        </authorList>
    </citation>
    <scope>NUCLEOTIDE SEQUENCE [LARGE SCALE GENOMIC DNA]</scope>
    <source>
        <strain evidence="9">DSM 16823 / RW262 / RW262</strain>
    </source>
</reference>
<protein>
    <submittedName>
        <fullName evidence="8">Two component, sigma54 specific, transcriptional regulator, Fis family</fullName>
    </submittedName>
</protein>
<keyword evidence="2" id="KW-0067">ATP-binding</keyword>
<dbReference type="Pfam" id="PF00158">
    <property type="entry name" value="Sigma54_activat"/>
    <property type="match status" value="1"/>
</dbReference>
<dbReference type="InterPro" id="IPR058031">
    <property type="entry name" value="AAA_lid_NorR"/>
</dbReference>
<keyword evidence="1" id="KW-0547">Nucleotide-binding</keyword>
<dbReference type="InterPro" id="IPR025944">
    <property type="entry name" value="Sigma_54_int_dom_CS"/>
</dbReference>
<dbReference type="InterPro" id="IPR001789">
    <property type="entry name" value="Sig_transdc_resp-reg_receiver"/>
</dbReference>
<evidence type="ECO:0000256" key="5">
    <source>
        <dbReference type="PROSITE-ProRule" id="PRU00169"/>
    </source>
</evidence>
<dbReference type="InterPro" id="IPR002197">
    <property type="entry name" value="HTH_Fis"/>
</dbReference>
<dbReference type="GO" id="GO:0006355">
    <property type="term" value="P:regulation of DNA-templated transcription"/>
    <property type="evidence" value="ECO:0007669"/>
    <property type="project" value="InterPro"/>
</dbReference>
<dbReference type="SMART" id="SM00448">
    <property type="entry name" value="REC"/>
    <property type="match status" value="1"/>
</dbReference>
<keyword evidence="5" id="KW-0597">Phosphoprotein</keyword>